<comment type="caution">
    <text evidence="2">The sequence shown here is derived from an EMBL/GenBank/DDBJ whole genome shotgun (WGS) entry which is preliminary data.</text>
</comment>
<name>A0A5N4CW98_CAMDR</name>
<protein>
    <submittedName>
        <fullName evidence="2">Uncharacterized protein</fullName>
    </submittedName>
</protein>
<feature type="region of interest" description="Disordered" evidence="1">
    <location>
        <begin position="1"/>
        <end position="67"/>
    </location>
</feature>
<dbReference type="EMBL" id="JWIN03000018">
    <property type="protein sequence ID" value="KAB1263132.1"/>
    <property type="molecule type" value="Genomic_DNA"/>
</dbReference>
<evidence type="ECO:0000313" key="2">
    <source>
        <dbReference type="EMBL" id="KAB1263132.1"/>
    </source>
</evidence>
<feature type="compositionally biased region" description="Basic and acidic residues" evidence="1">
    <location>
        <begin position="373"/>
        <end position="384"/>
    </location>
</feature>
<proteinExistence type="predicted"/>
<gene>
    <name evidence="2" type="ORF">Cadr_000024118</name>
</gene>
<feature type="region of interest" description="Disordered" evidence="1">
    <location>
        <begin position="354"/>
        <end position="418"/>
    </location>
</feature>
<accession>A0A5N4CW98</accession>
<dbReference type="Proteomes" id="UP000299084">
    <property type="component" value="Unassembled WGS sequence"/>
</dbReference>
<keyword evidence="3" id="KW-1185">Reference proteome</keyword>
<evidence type="ECO:0000256" key="1">
    <source>
        <dbReference type="SAM" id="MobiDB-lite"/>
    </source>
</evidence>
<dbReference type="AlphaFoldDB" id="A0A5N4CW98"/>
<sequence>MTANPLAGDRGSPTSRPSHLLPQRTWGQRECAGIKAGGWGWGPGGRRPDFLEPSLSSSSKLPDIGRASKPPLTILVVNVRTGGSVRGIPAAREPQRGSSPYSTSLGAAQKSKAKLLVLFLFPAASPQPGQLEKSSSQPSQVTNILSLGLASSKAAQWMVPAASVFLGQGPNSTRQCPQQLGGRGQPQGAKWGPSSLEAPGRISRLRIPALRVSALLNLLTKPKPLVLSLAGVRCNQVERQGGKDGIGRRGGCWDLSERVREERSLFRGEDPCLGKMRPPSLDSISAPAKGTAPHDLAPGPYLQALAPTRGLRPAGLRFARSAPSLGLCPGSAPLPPATRRAPWLRRAALANQSCRPRPSLVPQPMSVPATGHRPREGGGRRAGVESRGPGGGTARAGSEDSGCGRGGEEPHEAGGEPI</sequence>
<organism evidence="2 3">
    <name type="scientific">Camelus dromedarius</name>
    <name type="common">Dromedary</name>
    <name type="synonym">Arabian camel</name>
    <dbReference type="NCBI Taxonomy" id="9838"/>
    <lineage>
        <taxon>Eukaryota</taxon>
        <taxon>Metazoa</taxon>
        <taxon>Chordata</taxon>
        <taxon>Craniata</taxon>
        <taxon>Vertebrata</taxon>
        <taxon>Euteleostomi</taxon>
        <taxon>Mammalia</taxon>
        <taxon>Eutheria</taxon>
        <taxon>Laurasiatheria</taxon>
        <taxon>Artiodactyla</taxon>
        <taxon>Tylopoda</taxon>
        <taxon>Camelidae</taxon>
        <taxon>Camelus</taxon>
    </lineage>
</organism>
<reference evidence="2 3" key="1">
    <citation type="journal article" date="2019" name="Mol. Ecol. Resour.">
        <title>Improving Illumina assemblies with Hi-C and long reads: an example with the North African dromedary.</title>
        <authorList>
            <person name="Elbers J.P."/>
            <person name="Rogers M.F."/>
            <person name="Perelman P.L."/>
            <person name="Proskuryakova A.A."/>
            <person name="Serdyukova N.A."/>
            <person name="Johnson W.E."/>
            <person name="Horin P."/>
            <person name="Corander J."/>
            <person name="Murphy D."/>
            <person name="Burger P.A."/>
        </authorList>
    </citation>
    <scope>NUCLEOTIDE SEQUENCE [LARGE SCALE GENOMIC DNA]</scope>
    <source>
        <strain evidence="2">Drom800</strain>
        <tissue evidence="2">Blood</tissue>
    </source>
</reference>
<feature type="compositionally biased region" description="Basic and acidic residues" evidence="1">
    <location>
        <begin position="406"/>
        <end position="418"/>
    </location>
</feature>
<evidence type="ECO:0000313" key="3">
    <source>
        <dbReference type="Proteomes" id="UP000299084"/>
    </source>
</evidence>
<feature type="region of interest" description="Disordered" evidence="1">
    <location>
        <begin position="170"/>
        <end position="193"/>
    </location>
</feature>
<feature type="compositionally biased region" description="Gly residues" evidence="1">
    <location>
        <begin position="35"/>
        <end position="45"/>
    </location>
</feature>